<feature type="domain" description="Response regulatory" evidence="7">
    <location>
        <begin position="2"/>
        <end position="116"/>
    </location>
</feature>
<keyword evidence="4" id="KW-0238">DNA-binding</keyword>
<dbReference type="GO" id="GO:0003677">
    <property type="term" value="F:DNA binding"/>
    <property type="evidence" value="ECO:0007669"/>
    <property type="project" value="UniProtKB-KW"/>
</dbReference>
<evidence type="ECO:0000256" key="5">
    <source>
        <dbReference type="ARBA" id="ARBA00023163"/>
    </source>
</evidence>
<dbReference type="InterPro" id="IPR001867">
    <property type="entry name" value="OmpR/PhoB-type_DNA-bd"/>
</dbReference>
<reference evidence="8 9" key="1">
    <citation type="submission" date="2016-10" db="EMBL/GenBank/DDBJ databases">
        <authorList>
            <person name="de Groot N.N."/>
        </authorList>
    </citation>
    <scope>NUCLEOTIDE SEQUENCE [LARGE SCALE GENOMIC DNA]</scope>
    <source>
        <strain evidence="8 9">CGMCC 1.10434</strain>
    </source>
</reference>
<protein>
    <submittedName>
        <fullName evidence="8">Two-component response regulator, SAPR family, consists of REC, wHTH and BTAD domains</fullName>
    </submittedName>
</protein>
<dbReference type="GO" id="GO:0006355">
    <property type="term" value="P:regulation of DNA-templated transcription"/>
    <property type="evidence" value="ECO:0007669"/>
    <property type="project" value="InterPro"/>
</dbReference>
<dbReference type="SUPFAM" id="SSF46894">
    <property type="entry name" value="C-terminal effector domain of the bipartite response regulators"/>
    <property type="match status" value="1"/>
</dbReference>
<accession>A0A1H8QPM6</accession>
<dbReference type="Pfam" id="PF00072">
    <property type="entry name" value="Response_reg"/>
    <property type="match status" value="1"/>
</dbReference>
<evidence type="ECO:0000313" key="9">
    <source>
        <dbReference type="Proteomes" id="UP000199300"/>
    </source>
</evidence>
<dbReference type="OrthoDB" id="3190595at2"/>
<gene>
    <name evidence="8" type="ORF">SAMN04488134_1096</name>
</gene>
<keyword evidence="3" id="KW-0805">Transcription regulation</keyword>
<evidence type="ECO:0000259" key="7">
    <source>
        <dbReference type="PROSITE" id="PS50110"/>
    </source>
</evidence>
<dbReference type="RefSeq" id="WP_091498623.1">
    <property type="nucleotide sequence ID" value="NZ_FODJ01000009.1"/>
</dbReference>
<dbReference type="InterPro" id="IPR001789">
    <property type="entry name" value="Sig_transdc_resp-reg_receiver"/>
</dbReference>
<dbReference type="SMART" id="SM00448">
    <property type="entry name" value="REC"/>
    <property type="match status" value="1"/>
</dbReference>
<evidence type="ECO:0000313" key="8">
    <source>
        <dbReference type="EMBL" id="SEO56170.1"/>
    </source>
</evidence>
<name>A0A1H8QPM6_9BACI</name>
<keyword evidence="5" id="KW-0804">Transcription</keyword>
<dbReference type="InterPro" id="IPR011006">
    <property type="entry name" value="CheY-like_superfamily"/>
</dbReference>
<comment type="subcellular location">
    <subcellularLocation>
        <location evidence="1">Cytoplasm</location>
    </subcellularLocation>
</comment>
<dbReference type="Pfam" id="PF00486">
    <property type="entry name" value="Trans_reg_C"/>
    <property type="match status" value="1"/>
</dbReference>
<evidence type="ECO:0000256" key="2">
    <source>
        <dbReference type="ARBA" id="ARBA00023012"/>
    </source>
</evidence>
<dbReference type="GO" id="GO:0000160">
    <property type="term" value="P:phosphorelay signal transduction system"/>
    <property type="evidence" value="ECO:0007669"/>
    <property type="project" value="UniProtKB-KW"/>
</dbReference>
<dbReference type="Gene3D" id="3.40.50.2300">
    <property type="match status" value="1"/>
</dbReference>
<feature type="modified residue" description="4-aspartylphosphate" evidence="6">
    <location>
        <position position="53"/>
    </location>
</feature>
<evidence type="ECO:0000256" key="4">
    <source>
        <dbReference type="ARBA" id="ARBA00023125"/>
    </source>
</evidence>
<keyword evidence="6" id="KW-0597">Phosphoprotein</keyword>
<evidence type="ECO:0000256" key="1">
    <source>
        <dbReference type="ARBA" id="ARBA00004496"/>
    </source>
</evidence>
<proteinExistence type="predicted"/>
<organism evidence="8 9">
    <name type="scientific">Amphibacillus marinus</name>
    <dbReference type="NCBI Taxonomy" id="872970"/>
    <lineage>
        <taxon>Bacteria</taxon>
        <taxon>Bacillati</taxon>
        <taxon>Bacillota</taxon>
        <taxon>Bacilli</taxon>
        <taxon>Bacillales</taxon>
        <taxon>Bacillaceae</taxon>
        <taxon>Amphibacillus</taxon>
    </lineage>
</organism>
<dbReference type="Gene3D" id="1.10.10.10">
    <property type="entry name" value="Winged helix-like DNA-binding domain superfamily/Winged helix DNA-binding domain"/>
    <property type="match status" value="1"/>
</dbReference>
<dbReference type="STRING" id="872970.SAMN04488134_1096"/>
<dbReference type="AlphaFoldDB" id="A0A1H8QPM6"/>
<dbReference type="InterPro" id="IPR011990">
    <property type="entry name" value="TPR-like_helical_dom_sf"/>
</dbReference>
<dbReference type="EMBL" id="FODJ01000009">
    <property type="protein sequence ID" value="SEO56170.1"/>
    <property type="molecule type" value="Genomic_DNA"/>
</dbReference>
<dbReference type="InterPro" id="IPR036388">
    <property type="entry name" value="WH-like_DNA-bd_sf"/>
</dbReference>
<dbReference type="GO" id="GO:0005737">
    <property type="term" value="C:cytoplasm"/>
    <property type="evidence" value="ECO:0007669"/>
    <property type="project" value="UniProtKB-SubCell"/>
</dbReference>
<dbReference type="SUPFAM" id="SSF48452">
    <property type="entry name" value="TPR-like"/>
    <property type="match status" value="1"/>
</dbReference>
<sequence>MNAILVDDEPLALDYLATLLEQTSDIKILHKLTRASVALEVVNSESIDLVFLDIDMPDMNGVELAEQLVAVNPTISVIFVTAYNEFAIDAFEVNALDYLLKPINRERLAKTIDRISRYQKLHVIHNSEETLKISVTNCLTLQIGSGSKNSPSWRTMKTRELFLYLLHKKDKLVKREEIIDLLWANLTFEKAVNQLYTAIYHIRKTLAPYQNCLKIIKENEGYMLATKNIVLDLEDWETNMKKLPPLTEQYTHIHATTLLEYQGHYLDQYNYLWAEDYKYFLQTLWCEHALQLASFFKQKLQWDEAKKWYEVILTYEPEHEEATLQLMKIYAILNDNERVNSLFTRYQKALIESLDTHASKEINNWYKSWRKYH</sequence>
<keyword evidence="9" id="KW-1185">Reference proteome</keyword>
<dbReference type="SUPFAM" id="SSF52172">
    <property type="entry name" value="CheY-like"/>
    <property type="match status" value="1"/>
</dbReference>
<dbReference type="Proteomes" id="UP000199300">
    <property type="component" value="Unassembled WGS sequence"/>
</dbReference>
<dbReference type="PANTHER" id="PTHR35807:SF2">
    <property type="entry name" value="TRANSCRIPTIONAL ACTIVATOR DOMAIN"/>
    <property type="match status" value="1"/>
</dbReference>
<dbReference type="InterPro" id="IPR051677">
    <property type="entry name" value="AfsR-DnrI-RedD_regulator"/>
</dbReference>
<dbReference type="PANTHER" id="PTHR35807">
    <property type="entry name" value="TRANSCRIPTIONAL REGULATOR REDD-RELATED"/>
    <property type="match status" value="1"/>
</dbReference>
<evidence type="ECO:0000256" key="3">
    <source>
        <dbReference type="ARBA" id="ARBA00023015"/>
    </source>
</evidence>
<evidence type="ECO:0000256" key="6">
    <source>
        <dbReference type="PROSITE-ProRule" id="PRU00169"/>
    </source>
</evidence>
<keyword evidence="2" id="KW-0902">Two-component regulatory system</keyword>
<dbReference type="InterPro" id="IPR016032">
    <property type="entry name" value="Sig_transdc_resp-reg_C-effctor"/>
</dbReference>
<dbReference type="PROSITE" id="PS50110">
    <property type="entry name" value="RESPONSE_REGULATORY"/>
    <property type="match status" value="1"/>
</dbReference>